<comment type="subcellular location">
    <subcellularLocation>
        <location evidence="5">Membrane</location>
        <topology evidence="5">Single-pass type I membrane protein</topology>
    </subcellularLocation>
</comment>
<dbReference type="GO" id="GO:0007160">
    <property type="term" value="P:cell-matrix adhesion"/>
    <property type="evidence" value="ECO:0007669"/>
    <property type="project" value="TreeGrafter"/>
</dbReference>
<dbReference type="SMART" id="SM00191">
    <property type="entry name" value="Int_alpha"/>
    <property type="match status" value="2"/>
</dbReference>
<evidence type="ECO:0000313" key="6">
    <source>
        <dbReference type="EMBL" id="NWX09690.1"/>
    </source>
</evidence>
<comment type="similarity">
    <text evidence="5">Belongs to the integrin alpha chain family.</text>
</comment>
<name>A0A7K6TIW8_CALNI</name>
<evidence type="ECO:0000256" key="5">
    <source>
        <dbReference type="RuleBase" id="RU003762"/>
    </source>
</evidence>
<comment type="caution">
    <text evidence="6">The sequence shown here is derived from an EMBL/GenBank/DDBJ whole genome shotgun (WGS) entry which is preliminary data.</text>
</comment>
<dbReference type="PANTHER" id="PTHR23220">
    <property type="entry name" value="INTEGRIN ALPHA"/>
    <property type="match status" value="1"/>
</dbReference>
<dbReference type="GO" id="GO:0007229">
    <property type="term" value="P:integrin-mediated signaling pathway"/>
    <property type="evidence" value="ECO:0007669"/>
    <property type="project" value="UniProtKB-KW"/>
</dbReference>
<dbReference type="SUPFAM" id="SSF69318">
    <property type="entry name" value="Integrin alpha N-terminal domain"/>
    <property type="match status" value="1"/>
</dbReference>
<evidence type="ECO:0000256" key="2">
    <source>
        <dbReference type="ARBA" id="ARBA00022737"/>
    </source>
</evidence>
<dbReference type="InterPro" id="IPR013517">
    <property type="entry name" value="FG-GAP"/>
</dbReference>
<keyword evidence="5" id="KW-0401">Integrin</keyword>
<feature type="non-terminal residue" evidence="6">
    <location>
        <position position="369"/>
    </location>
</feature>
<protein>
    <submittedName>
        <fullName evidence="6">ITA3 protein</fullName>
    </submittedName>
</protein>
<reference evidence="6 7" key="1">
    <citation type="submission" date="2019-09" db="EMBL/GenBank/DDBJ databases">
        <title>Bird 10,000 Genomes (B10K) Project - Family phase.</title>
        <authorList>
            <person name="Zhang G."/>
        </authorList>
    </citation>
    <scope>NUCLEOTIDE SEQUENCE [LARGE SCALE GENOMIC DNA]</scope>
    <source>
        <strain evidence="6">OUT-0007</strain>
        <tissue evidence="6">Blood</tissue>
    </source>
</reference>
<keyword evidence="7" id="KW-1185">Reference proteome</keyword>
<keyword evidence="3" id="KW-0325">Glycoprotein</keyword>
<evidence type="ECO:0000256" key="1">
    <source>
        <dbReference type="ARBA" id="ARBA00022729"/>
    </source>
</evidence>
<feature type="repeat" description="FG-GAP" evidence="4">
    <location>
        <begin position="309"/>
        <end position="364"/>
    </location>
</feature>
<keyword evidence="5" id="KW-0130">Cell adhesion</keyword>
<dbReference type="PRINTS" id="PR01185">
    <property type="entry name" value="INTEGRINA"/>
</dbReference>
<dbReference type="GO" id="GO:0009897">
    <property type="term" value="C:external side of plasma membrane"/>
    <property type="evidence" value="ECO:0007669"/>
    <property type="project" value="TreeGrafter"/>
</dbReference>
<keyword evidence="5" id="KW-0675">Receptor</keyword>
<dbReference type="GO" id="GO:0098609">
    <property type="term" value="P:cell-cell adhesion"/>
    <property type="evidence" value="ECO:0007669"/>
    <property type="project" value="TreeGrafter"/>
</dbReference>
<keyword evidence="1" id="KW-0732">Signal</keyword>
<dbReference type="InterPro" id="IPR000413">
    <property type="entry name" value="Integrin_alpha"/>
</dbReference>
<dbReference type="PANTHER" id="PTHR23220:SF89">
    <property type="entry name" value="INTEGRIN ALPHA-3"/>
    <property type="match status" value="1"/>
</dbReference>
<dbReference type="InterPro" id="IPR028994">
    <property type="entry name" value="Integrin_alpha_N"/>
</dbReference>
<accession>A0A7K6TIW8</accession>
<dbReference type="InterPro" id="IPR013519">
    <property type="entry name" value="Int_alpha_beta-p"/>
</dbReference>
<sequence length="369" mass="39534">LLVGAPQDVELTNGTRTGAVYACPLTGSTSDCQRLDIELKSEPDKAIIDGMWLGVTVASQRQPAGRVLACAHRYTRVLWSGSEDQRRMVGRCFVRGNDLQLDLGDEWQTYHHEMCNANTDTDETGMCQMGTSAGFTANIIYFGAPGAYNWQGTWGSGDTVVSGGDVGSWREHGFWRGGRGSWQGRWVWGDVGVSARSRLTCAVAGYTAEVGHAVLQQDAATLVTGAPRYRHTGAVLLLSRSPQQTLRRSLLLPGPQVGSYFGSAVALADLNSDGWQDLVVGAPHYFERKQEVGGAVYVYMNEVGGFQPHPSLVLTGPSSSGFGFAVASIGDVNQDGFQDIAVGAPFEGPGKVYIYHSSAGGLLPQPRQV</sequence>
<dbReference type="EMBL" id="VZSB01003352">
    <property type="protein sequence ID" value="NWX09690.1"/>
    <property type="molecule type" value="Genomic_DNA"/>
</dbReference>
<dbReference type="GO" id="GO:0033627">
    <property type="term" value="P:cell adhesion mediated by integrin"/>
    <property type="evidence" value="ECO:0007669"/>
    <property type="project" value="TreeGrafter"/>
</dbReference>
<organism evidence="6 7">
    <name type="scientific">Caloenas nicobarica</name>
    <name type="common">Nicobar pigeon</name>
    <dbReference type="NCBI Taxonomy" id="187106"/>
    <lineage>
        <taxon>Eukaryota</taxon>
        <taxon>Metazoa</taxon>
        <taxon>Chordata</taxon>
        <taxon>Craniata</taxon>
        <taxon>Vertebrata</taxon>
        <taxon>Euteleostomi</taxon>
        <taxon>Archelosauria</taxon>
        <taxon>Archosauria</taxon>
        <taxon>Dinosauria</taxon>
        <taxon>Saurischia</taxon>
        <taxon>Theropoda</taxon>
        <taxon>Coelurosauria</taxon>
        <taxon>Aves</taxon>
        <taxon>Neognathae</taxon>
        <taxon>Neoaves</taxon>
        <taxon>Columbimorphae</taxon>
        <taxon>Columbiformes</taxon>
        <taxon>Columbidae</taxon>
        <taxon>Caloenas</taxon>
    </lineage>
</organism>
<evidence type="ECO:0000313" key="7">
    <source>
        <dbReference type="Proteomes" id="UP000546235"/>
    </source>
</evidence>
<dbReference type="Gene3D" id="2.130.10.130">
    <property type="entry name" value="Integrin alpha, N-terminal"/>
    <property type="match status" value="1"/>
</dbReference>
<dbReference type="GO" id="GO:0008305">
    <property type="term" value="C:integrin complex"/>
    <property type="evidence" value="ECO:0007669"/>
    <property type="project" value="InterPro"/>
</dbReference>
<dbReference type="Pfam" id="PF01839">
    <property type="entry name" value="FG-GAP"/>
    <property type="match status" value="2"/>
</dbReference>
<dbReference type="PROSITE" id="PS51470">
    <property type="entry name" value="FG_GAP"/>
    <property type="match status" value="2"/>
</dbReference>
<dbReference type="Proteomes" id="UP000546235">
    <property type="component" value="Unassembled WGS sequence"/>
</dbReference>
<dbReference type="GO" id="GO:0050900">
    <property type="term" value="P:leukocyte migration"/>
    <property type="evidence" value="ECO:0007669"/>
    <property type="project" value="TreeGrafter"/>
</dbReference>
<keyword evidence="2" id="KW-0677">Repeat</keyword>
<gene>
    <name evidence="6" type="primary">Itga3</name>
    <name evidence="6" type="ORF">CALNIC_R10931</name>
</gene>
<evidence type="ECO:0000256" key="4">
    <source>
        <dbReference type="PROSITE-ProRule" id="PRU00803"/>
    </source>
</evidence>
<feature type="repeat" description="FG-GAP" evidence="4">
    <location>
        <begin position="247"/>
        <end position="308"/>
    </location>
</feature>
<proteinExistence type="inferred from homology"/>
<dbReference type="AlphaFoldDB" id="A0A7K6TIW8"/>
<dbReference type="GO" id="GO:0005178">
    <property type="term" value="F:integrin binding"/>
    <property type="evidence" value="ECO:0007669"/>
    <property type="project" value="TreeGrafter"/>
</dbReference>
<evidence type="ECO:0000256" key="3">
    <source>
        <dbReference type="ARBA" id="ARBA00023180"/>
    </source>
</evidence>
<feature type="non-terminal residue" evidence="6">
    <location>
        <position position="1"/>
    </location>
</feature>